<evidence type="ECO:0000313" key="1">
    <source>
        <dbReference type="EMBL" id="ABT14971.1"/>
    </source>
</evidence>
<accession>A7IX97</accession>
<keyword evidence="2" id="KW-1185">Reference proteome</keyword>
<dbReference type="Proteomes" id="UP000202419">
    <property type="component" value="Segment"/>
</dbReference>
<evidence type="ECO:0000313" key="2">
    <source>
        <dbReference type="Proteomes" id="UP000202419"/>
    </source>
</evidence>
<organism evidence="1 2">
    <name type="scientific">Paramecium bursaria Chlorella virus NY2A</name>
    <name type="common">PBCV-NY2A</name>
    <dbReference type="NCBI Taxonomy" id="46021"/>
    <lineage>
        <taxon>Viruses</taxon>
        <taxon>Varidnaviria</taxon>
        <taxon>Bamfordvirae</taxon>
        <taxon>Nucleocytoviricota</taxon>
        <taxon>Megaviricetes</taxon>
        <taxon>Algavirales</taxon>
        <taxon>Phycodnaviridae</taxon>
        <taxon>Chlorovirus</taxon>
        <taxon>Chlorovirus americanus</taxon>
    </lineage>
</organism>
<sequence length="90" mass="10142">MNSMESMPSTKISRTLSSFLVCNFISISNVFMQILMSPSGCLATMSRIRSSGSTPSFIRINSRTIRSKLGVFNRKFFHLCANSFDFDRLS</sequence>
<gene>
    <name evidence="1" type="primary">b572R</name>
    <name evidence="1" type="ORF">NY2A_b572R</name>
</gene>
<proteinExistence type="predicted"/>
<protein>
    <submittedName>
        <fullName evidence="1">Uncharacterized protein b572R</fullName>
    </submittedName>
</protein>
<organismHost>
    <name type="scientific">Chlorella</name>
    <dbReference type="NCBI Taxonomy" id="3071"/>
</organismHost>
<reference evidence="1 2" key="1">
    <citation type="journal article" date="2007" name="Virology">
        <title>Sequence and annotation of the 369-kb NY-2A and the 345-kb AR158 viruses that infect Chlorella NC64A.</title>
        <authorList>
            <person name="Fitzgerald L.A."/>
            <person name="Graves M.V."/>
            <person name="Li X."/>
            <person name="Feldblyum T."/>
            <person name="Nierman W.C."/>
            <person name="Van Etten J.L."/>
        </authorList>
    </citation>
    <scope>NUCLEOTIDE SEQUENCE [LARGE SCALE GENOMIC DNA]</scope>
    <source>
        <strain evidence="1 2">NY-2A</strain>
    </source>
</reference>
<name>A7IX97_PBCVN</name>
<dbReference type="KEGG" id="vg:5658948"/>
<dbReference type="EMBL" id="DQ491002">
    <property type="protein sequence ID" value="ABT14971.1"/>
    <property type="molecule type" value="Genomic_DNA"/>
</dbReference>
<dbReference type="GeneID" id="5658948"/>
<dbReference type="RefSeq" id="YP_001497768.1">
    <property type="nucleotide sequence ID" value="NC_009898.1"/>
</dbReference>